<dbReference type="Gene3D" id="3.30.70.100">
    <property type="match status" value="1"/>
</dbReference>
<organism evidence="2 3">
    <name type="scientific">Colocasia esculenta</name>
    <name type="common">Wild taro</name>
    <name type="synonym">Arum esculentum</name>
    <dbReference type="NCBI Taxonomy" id="4460"/>
    <lineage>
        <taxon>Eukaryota</taxon>
        <taxon>Viridiplantae</taxon>
        <taxon>Streptophyta</taxon>
        <taxon>Embryophyta</taxon>
        <taxon>Tracheophyta</taxon>
        <taxon>Spermatophyta</taxon>
        <taxon>Magnoliopsida</taxon>
        <taxon>Liliopsida</taxon>
        <taxon>Araceae</taxon>
        <taxon>Aroideae</taxon>
        <taxon>Colocasieae</taxon>
        <taxon>Colocasia</taxon>
    </lineage>
</organism>
<gene>
    <name evidence="2" type="ORF">Taro_051504</name>
</gene>
<dbReference type="InterPro" id="IPR036163">
    <property type="entry name" value="HMA_dom_sf"/>
</dbReference>
<proteinExistence type="predicted"/>
<dbReference type="GO" id="GO:0046872">
    <property type="term" value="F:metal ion binding"/>
    <property type="evidence" value="ECO:0007669"/>
    <property type="project" value="InterPro"/>
</dbReference>
<feature type="compositionally biased region" description="Basic and acidic residues" evidence="1">
    <location>
        <begin position="117"/>
        <end position="128"/>
    </location>
</feature>
<dbReference type="Proteomes" id="UP000652761">
    <property type="component" value="Unassembled WGS sequence"/>
</dbReference>
<name>A0A843XG87_COLES</name>
<dbReference type="PANTHER" id="PTHR47488">
    <property type="entry name" value="HEAVY METAL TRANSPORT/DETOXIFICATION SUPERFAMILY PROTEIN"/>
    <property type="match status" value="1"/>
</dbReference>
<feature type="region of interest" description="Disordered" evidence="1">
    <location>
        <begin position="81"/>
        <end position="168"/>
    </location>
</feature>
<evidence type="ECO:0000313" key="2">
    <source>
        <dbReference type="EMBL" id="MQM18509.1"/>
    </source>
</evidence>
<evidence type="ECO:0000256" key="1">
    <source>
        <dbReference type="SAM" id="MobiDB-lite"/>
    </source>
</evidence>
<sequence length="238" mass="25457">MADKHFSIILTVDLSCGKCHDKIKKVLSKYEDRWNIRSVVWDEKNNKITLTGPFCPDKLSKKLCKKACKVIKSYDIPDHCDCNKEKPKPKPAPAKPAEPKKDPPKPETPKPAAAKPAEPKKDPPKPENPKPAAPAPAPKPEAAPAPPKADKPAPSPPQPKPAEPAPVAVPDPYPPVWPVCFGGPWCQCGAGGGYAPWGCNCGCGYGHGGCSHGCGGRPCHAGCKVEFFCEDDSSCRPM</sequence>
<feature type="compositionally biased region" description="Basic and acidic residues" evidence="1">
    <location>
        <begin position="97"/>
        <end position="108"/>
    </location>
</feature>
<dbReference type="GO" id="GO:1900150">
    <property type="term" value="P:regulation of defense response to fungus"/>
    <property type="evidence" value="ECO:0007669"/>
    <property type="project" value="InterPro"/>
</dbReference>
<feature type="compositionally biased region" description="Pro residues" evidence="1">
    <location>
        <begin position="129"/>
        <end position="168"/>
    </location>
</feature>
<dbReference type="SUPFAM" id="SSF55008">
    <property type="entry name" value="HMA, heavy metal-associated domain"/>
    <property type="match status" value="1"/>
</dbReference>
<dbReference type="OrthoDB" id="785270at2759"/>
<reference evidence="2" key="1">
    <citation type="submission" date="2017-07" db="EMBL/GenBank/DDBJ databases">
        <title>Taro Niue Genome Assembly and Annotation.</title>
        <authorList>
            <person name="Atibalentja N."/>
            <person name="Keating K."/>
            <person name="Fields C.J."/>
        </authorList>
    </citation>
    <scope>NUCLEOTIDE SEQUENCE</scope>
    <source>
        <strain evidence="2">Niue_2</strain>
        <tissue evidence="2">Leaf</tissue>
    </source>
</reference>
<dbReference type="InterPro" id="IPR044169">
    <property type="entry name" value="PI21"/>
</dbReference>
<dbReference type="AlphaFoldDB" id="A0A843XG87"/>
<dbReference type="PANTHER" id="PTHR47488:SF7">
    <property type="entry name" value="HEAVY METAL TRANSPORT_DETOXIFICATION SUPERFAMILY PROTEIN"/>
    <property type="match status" value="1"/>
</dbReference>
<protein>
    <submittedName>
        <fullName evidence="2">Uncharacterized protein</fullName>
    </submittedName>
</protein>
<evidence type="ECO:0000313" key="3">
    <source>
        <dbReference type="Proteomes" id="UP000652761"/>
    </source>
</evidence>
<dbReference type="EMBL" id="NMUH01008245">
    <property type="protein sequence ID" value="MQM18509.1"/>
    <property type="molecule type" value="Genomic_DNA"/>
</dbReference>
<accession>A0A843XG87</accession>
<comment type="caution">
    <text evidence="2">The sequence shown here is derived from an EMBL/GenBank/DDBJ whole genome shotgun (WGS) entry which is preliminary data.</text>
</comment>
<keyword evidence="3" id="KW-1185">Reference proteome</keyword>